<dbReference type="PROSITE" id="PS51186">
    <property type="entry name" value="GNAT"/>
    <property type="match status" value="1"/>
</dbReference>
<dbReference type="CDD" id="cd04301">
    <property type="entry name" value="NAT_SF"/>
    <property type="match status" value="1"/>
</dbReference>
<evidence type="ECO:0000313" key="2">
    <source>
        <dbReference type="EMBL" id="KAF1990963.1"/>
    </source>
</evidence>
<evidence type="ECO:0000313" key="3">
    <source>
        <dbReference type="Proteomes" id="UP000800041"/>
    </source>
</evidence>
<dbReference type="AlphaFoldDB" id="A0A6G1HCK0"/>
<proteinExistence type="predicted"/>
<dbReference type="InterPro" id="IPR016181">
    <property type="entry name" value="Acyl_CoA_acyltransferase"/>
</dbReference>
<organism evidence="2 3">
    <name type="scientific">Aulographum hederae CBS 113979</name>
    <dbReference type="NCBI Taxonomy" id="1176131"/>
    <lineage>
        <taxon>Eukaryota</taxon>
        <taxon>Fungi</taxon>
        <taxon>Dikarya</taxon>
        <taxon>Ascomycota</taxon>
        <taxon>Pezizomycotina</taxon>
        <taxon>Dothideomycetes</taxon>
        <taxon>Pleosporomycetidae</taxon>
        <taxon>Aulographales</taxon>
        <taxon>Aulographaceae</taxon>
    </lineage>
</organism>
<dbReference type="InterPro" id="IPR000182">
    <property type="entry name" value="GNAT_dom"/>
</dbReference>
<dbReference type="Proteomes" id="UP000800041">
    <property type="component" value="Unassembled WGS sequence"/>
</dbReference>
<dbReference type="EMBL" id="ML977140">
    <property type="protein sequence ID" value="KAF1990963.1"/>
    <property type="molecule type" value="Genomic_DNA"/>
</dbReference>
<feature type="domain" description="N-acetyltransferase" evidence="1">
    <location>
        <begin position="10"/>
        <end position="188"/>
    </location>
</feature>
<dbReference type="OrthoDB" id="41532at2759"/>
<dbReference type="SUPFAM" id="SSF55729">
    <property type="entry name" value="Acyl-CoA N-acyltransferases (Nat)"/>
    <property type="match status" value="1"/>
</dbReference>
<evidence type="ECO:0000259" key="1">
    <source>
        <dbReference type="PROSITE" id="PS51186"/>
    </source>
</evidence>
<dbReference type="PANTHER" id="PTHR43305">
    <property type="entry name" value="FAMILY N-ACETYLTRANSFERASE, PUTATIVE (AFU_ORTHOLOGUE AFUA_2G01380)-RELATED"/>
    <property type="match status" value="1"/>
</dbReference>
<dbReference type="Gene3D" id="3.40.630.30">
    <property type="match status" value="1"/>
</dbReference>
<keyword evidence="2" id="KW-0808">Transferase</keyword>
<keyword evidence="3" id="KW-1185">Reference proteome</keyword>
<gene>
    <name evidence="2" type="ORF">K402DRAFT_323417</name>
</gene>
<dbReference type="GO" id="GO:0016747">
    <property type="term" value="F:acyltransferase activity, transferring groups other than amino-acyl groups"/>
    <property type="evidence" value="ECO:0007669"/>
    <property type="project" value="InterPro"/>
</dbReference>
<accession>A0A6G1HCK0</accession>
<name>A0A6G1HCK0_9PEZI</name>
<dbReference type="InterPro" id="IPR052777">
    <property type="entry name" value="Acetyltransferase_Enz"/>
</dbReference>
<sequence length="193" mass="21232">MPSPPQPTISILPARTPRDLAAVRRLFRAYAASLPIDLSFQGFEKEVEGLPGRYAEETGEEIEDDERKGEAVGCIALRPLDLQGRELQTSPTTPTTKPTLHAELKRLYTLPSTRGRGLGRALLLSILRIARERGYDVVLLDTLPSMGVARALYEGFGFVELLPDGAISDGRYYDSPVEGTVFMGLDLSLLQYP</sequence>
<dbReference type="Pfam" id="PF00583">
    <property type="entry name" value="Acetyltransf_1"/>
    <property type="match status" value="1"/>
</dbReference>
<dbReference type="PANTHER" id="PTHR43305:SF1">
    <property type="entry name" value="FAMILY N-ACETYLTRANSFERASE, PUTATIVE (AFU_ORTHOLOGUE AFUA_2G01380)-RELATED"/>
    <property type="match status" value="1"/>
</dbReference>
<protein>
    <submittedName>
        <fullName evidence="2">GNAT family acetyltransferase</fullName>
    </submittedName>
</protein>
<reference evidence="2" key="1">
    <citation type="journal article" date="2020" name="Stud. Mycol.">
        <title>101 Dothideomycetes genomes: a test case for predicting lifestyles and emergence of pathogens.</title>
        <authorList>
            <person name="Haridas S."/>
            <person name="Albert R."/>
            <person name="Binder M."/>
            <person name="Bloem J."/>
            <person name="Labutti K."/>
            <person name="Salamov A."/>
            <person name="Andreopoulos B."/>
            <person name="Baker S."/>
            <person name="Barry K."/>
            <person name="Bills G."/>
            <person name="Bluhm B."/>
            <person name="Cannon C."/>
            <person name="Castanera R."/>
            <person name="Culley D."/>
            <person name="Daum C."/>
            <person name="Ezra D."/>
            <person name="Gonzalez J."/>
            <person name="Henrissat B."/>
            <person name="Kuo A."/>
            <person name="Liang C."/>
            <person name="Lipzen A."/>
            <person name="Lutzoni F."/>
            <person name="Magnuson J."/>
            <person name="Mondo S."/>
            <person name="Nolan M."/>
            <person name="Ohm R."/>
            <person name="Pangilinan J."/>
            <person name="Park H.-J."/>
            <person name="Ramirez L."/>
            <person name="Alfaro M."/>
            <person name="Sun H."/>
            <person name="Tritt A."/>
            <person name="Yoshinaga Y."/>
            <person name="Zwiers L.-H."/>
            <person name="Turgeon B."/>
            <person name="Goodwin S."/>
            <person name="Spatafora J."/>
            <person name="Crous P."/>
            <person name="Grigoriev I."/>
        </authorList>
    </citation>
    <scope>NUCLEOTIDE SEQUENCE</scope>
    <source>
        <strain evidence="2">CBS 113979</strain>
    </source>
</reference>